<dbReference type="Proteomes" id="UP001187192">
    <property type="component" value="Unassembled WGS sequence"/>
</dbReference>
<comment type="caution">
    <text evidence="1">The sequence shown here is derived from an EMBL/GenBank/DDBJ whole genome shotgun (WGS) entry which is preliminary data.</text>
</comment>
<dbReference type="AlphaFoldDB" id="A0AA88AK33"/>
<evidence type="ECO:0000313" key="2">
    <source>
        <dbReference type="Proteomes" id="UP001187192"/>
    </source>
</evidence>
<dbReference type="EMBL" id="BTGU01000040">
    <property type="protein sequence ID" value="GMN52102.1"/>
    <property type="molecule type" value="Genomic_DNA"/>
</dbReference>
<proteinExistence type="predicted"/>
<accession>A0AA88AK33</accession>
<organism evidence="1 2">
    <name type="scientific">Ficus carica</name>
    <name type="common">Common fig</name>
    <dbReference type="NCBI Taxonomy" id="3494"/>
    <lineage>
        <taxon>Eukaryota</taxon>
        <taxon>Viridiplantae</taxon>
        <taxon>Streptophyta</taxon>
        <taxon>Embryophyta</taxon>
        <taxon>Tracheophyta</taxon>
        <taxon>Spermatophyta</taxon>
        <taxon>Magnoliopsida</taxon>
        <taxon>eudicotyledons</taxon>
        <taxon>Gunneridae</taxon>
        <taxon>Pentapetalae</taxon>
        <taxon>rosids</taxon>
        <taxon>fabids</taxon>
        <taxon>Rosales</taxon>
        <taxon>Moraceae</taxon>
        <taxon>Ficeae</taxon>
        <taxon>Ficus</taxon>
    </lineage>
</organism>
<protein>
    <submittedName>
        <fullName evidence="1">Uncharacterized protein</fullName>
    </submittedName>
</protein>
<keyword evidence="2" id="KW-1185">Reference proteome</keyword>
<reference evidence="1" key="1">
    <citation type="submission" date="2023-07" db="EMBL/GenBank/DDBJ databases">
        <title>draft genome sequence of fig (Ficus carica).</title>
        <authorList>
            <person name="Takahashi T."/>
            <person name="Nishimura K."/>
        </authorList>
    </citation>
    <scope>NUCLEOTIDE SEQUENCE</scope>
</reference>
<gene>
    <name evidence="1" type="ORF">TIFTF001_021261</name>
</gene>
<evidence type="ECO:0000313" key="1">
    <source>
        <dbReference type="EMBL" id="GMN52102.1"/>
    </source>
</evidence>
<name>A0AA88AK33_FICCA</name>
<sequence length="44" mass="4848">MEATPDIFFMVAIFARGRRIPMVIGQLSPVTGIYNIMAGYLKAS</sequence>